<name>A0A8J6K1M6_ELECQ</name>
<evidence type="ECO:0000256" key="10">
    <source>
        <dbReference type="ARBA" id="ARBA00026227"/>
    </source>
</evidence>
<dbReference type="GO" id="GO:0016973">
    <property type="term" value="P:poly(A)+ mRNA export from nucleus"/>
    <property type="evidence" value="ECO:0007669"/>
    <property type="project" value="InterPro"/>
</dbReference>
<comment type="function">
    <text evidence="9">Required for the export of mRNAs containing poly(A) tails from the nucleus into the cytoplasm. May be involved in the terminal step of the mRNA transport through the nuclear pore complex (NPC).</text>
</comment>
<keyword evidence="16" id="KW-1185">Reference proteome</keyword>
<dbReference type="Pfam" id="PF07817">
    <property type="entry name" value="GLE1"/>
    <property type="match status" value="1"/>
</dbReference>
<keyword evidence="4" id="KW-0509">mRNA transport</keyword>
<evidence type="ECO:0000256" key="13">
    <source>
        <dbReference type="ARBA" id="ARBA00031503"/>
    </source>
</evidence>
<evidence type="ECO:0000256" key="4">
    <source>
        <dbReference type="ARBA" id="ARBA00022816"/>
    </source>
</evidence>
<evidence type="ECO:0000256" key="2">
    <source>
        <dbReference type="ARBA" id="ARBA00011056"/>
    </source>
</evidence>
<keyword evidence="6" id="KW-0811">Translocation</keyword>
<dbReference type="GO" id="GO:0000822">
    <property type="term" value="F:inositol hexakisphosphate binding"/>
    <property type="evidence" value="ECO:0007669"/>
    <property type="project" value="TreeGrafter"/>
</dbReference>
<evidence type="ECO:0000256" key="9">
    <source>
        <dbReference type="ARBA" id="ARBA00024680"/>
    </source>
</evidence>
<accession>A0A8J6K1M6</accession>
<evidence type="ECO:0000256" key="8">
    <source>
        <dbReference type="ARBA" id="ARBA00023242"/>
    </source>
</evidence>
<protein>
    <recommendedName>
        <fullName evidence="10">mRNA export factor GLE1</fullName>
    </recommendedName>
    <alternativeName>
        <fullName evidence="12">GLE1 RNA export mediator</fullName>
    </alternativeName>
    <alternativeName>
        <fullName evidence="13">GLE1-like protein</fullName>
    </alternativeName>
    <alternativeName>
        <fullName evidence="11">Nucleoporin GLE1</fullName>
    </alternativeName>
</protein>
<dbReference type="GO" id="GO:0005543">
    <property type="term" value="F:phospholipid binding"/>
    <property type="evidence" value="ECO:0007669"/>
    <property type="project" value="TreeGrafter"/>
</dbReference>
<evidence type="ECO:0000256" key="6">
    <source>
        <dbReference type="ARBA" id="ARBA00023010"/>
    </source>
</evidence>
<evidence type="ECO:0000256" key="14">
    <source>
        <dbReference type="SAM" id="MobiDB-lite"/>
    </source>
</evidence>
<keyword evidence="5" id="KW-0653">Protein transport</keyword>
<proteinExistence type="inferred from homology"/>
<feature type="region of interest" description="Disordered" evidence="14">
    <location>
        <begin position="184"/>
        <end position="230"/>
    </location>
</feature>
<comment type="similarity">
    <text evidence="2">Belongs to the GLE1 family.</text>
</comment>
<gene>
    <name evidence="15" type="ORF">GDO78_012914</name>
</gene>
<evidence type="ECO:0000256" key="5">
    <source>
        <dbReference type="ARBA" id="ARBA00022927"/>
    </source>
</evidence>
<keyword evidence="8" id="KW-0539">Nucleus</keyword>
<dbReference type="InterPro" id="IPR038506">
    <property type="entry name" value="GLE1-like_sf"/>
</dbReference>
<reference evidence="15" key="1">
    <citation type="thesis" date="2020" institute="ProQuest LLC" country="789 East Eisenhower Parkway, Ann Arbor, MI, USA">
        <title>Comparative Genomics and Chromosome Evolution.</title>
        <authorList>
            <person name="Mudd A.B."/>
        </authorList>
    </citation>
    <scope>NUCLEOTIDE SEQUENCE</scope>
    <source>
        <strain evidence="15">HN-11 Male</strain>
        <tissue evidence="15">Kidney and liver</tissue>
    </source>
</reference>
<dbReference type="GO" id="GO:0044614">
    <property type="term" value="C:nuclear pore cytoplasmic filaments"/>
    <property type="evidence" value="ECO:0007669"/>
    <property type="project" value="TreeGrafter"/>
</dbReference>
<feature type="region of interest" description="Disordered" evidence="14">
    <location>
        <begin position="133"/>
        <end position="164"/>
    </location>
</feature>
<dbReference type="Gene3D" id="1.25.40.510">
    <property type="entry name" value="GLE1-like"/>
    <property type="match status" value="1"/>
</dbReference>
<dbReference type="GO" id="GO:0031369">
    <property type="term" value="F:translation initiation factor binding"/>
    <property type="evidence" value="ECO:0007669"/>
    <property type="project" value="TreeGrafter"/>
</dbReference>
<dbReference type="AlphaFoldDB" id="A0A8J6K1M6"/>
<keyword evidence="3" id="KW-0813">Transport</keyword>
<feature type="compositionally biased region" description="Basic and acidic residues" evidence="14">
    <location>
        <begin position="184"/>
        <end position="202"/>
    </location>
</feature>
<dbReference type="OrthoDB" id="420884at2759"/>
<dbReference type="EMBL" id="WNTK01000009">
    <property type="protein sequence ID" value="KAG9477648.1"/>
    <property type="molecule type" value="Genomic_DNA"/>
</dbReference>
<evidence type="ECO:0000256" key="12">
    <source>
        <dbReference type="ARBA" id="ARBA00030897"/>
    </source>
</evidence>
<dbReference type="PANTHER" id="PTHR12960">
    <property type="entry name" value="GLE-1-RELATED"/>
    <property type="match status" value="1"/>
</dbReference>
<evidence type="ECO:0000313" key="16">
    <source>
        <dbReference type="Proteomes" id="UP000770717"/>
    </source>
</evidence>
<evidence type="ECO:0000313" key="15">
    <source>
        <dbReference type="EMBL" id="KAG9477648.1"/>
    </source>
</evidence>
<feature type="compositionally biased region" description="Low complexity" evidence="14">
    <location>
        <begin position="203"/>
        <end position="215"/>
    </location>
</feature>
<evidence type="ECO:0000256" key="1">
    <source>
        <dbReference type="ARBA" id="ARBA00004567"/>
    </source>
</evidence>
<comment type="caution">
    <text evidence="15">The sequence shown here is derived from an EMBL/GenBank/DDBJ whole genome shotgun (WGS) entry which is preliminary data.</text>
</comment>
<comment type="subcellular location">
    <subcellularLocation>
        <location evidence="1">Nucleus</location>
        <location evidence="1">Nuclear pore complex</location>
    </subcellularLocation>
</comment>
<dbReference type="Proteomes" id="UP000770717">
    <property type="component" value="Unassembled WGS sequence"/>
</dbReference>
<evidence type="ECO:0000256" key="11">
    <source>
        <dbReference type="ARBA" id="ARBA00029983"/>
    </source>
</evidence>
<dbReference type="GO" id="GO:0015031">
    <property type="term" value="P:protein transport"/>
    <property type="evidence" value="ECO:0007669"/>
    <property type="project" value="UniProtKB-KW"/>
</dbReference>
<evidence type="ECO:0000256" key="7">
    <source>
        <dbReference type="ARBA" id="ARBA00023132"/>
    </source>
</evidence>
<organism evidence="15 16">
    <name type="scientific">Eleutherodactylus coqui</name>
    <name type="common">Puerto Rican coqui</name>
    <dbReference type="NCBI Taxonomy" id="57060"/>
    <lineage>
        <taxon>Eukaryota</taxon>
        <taxon>Metazoa</taxon>
        <taxon>Chordata</taxon>
        <taxon>Craniata</taxon>
        <taxon>Vertebrata</taxon>
        <taxon>Euteleostomi</taxon>
        <taxon>Amphibia</taxon>
        <taxon>Batrachia</taxon>
        <taxon>Anura</taxon>
        <taxon>Neobatrachia</taxon>
        <taxon>Hyloidea</taxon>
        <taxon>Eleutherodactylidae</taxon>
        <taxon>Eleutherodactylinae</taxon>
        <taxon>Eleutherodactylus</taxon>
        <taxon>Eleutherodactylus</taxon>
    </lineage>
</organism>
<sequence length="383" mass="44295">MPARRYWETLEALQDSSKGKLQYNRRWSSENALGINESTVALSEYCAWVLDNVNNGTEADDTPVERPLLEDDSLSIAAHKESEDLQTRLDLCDQFSKSMAEKSAEQLKRFEEMMELKQRQERHQLLEQLEKGSKEALGQQEKLKEEHRHRAKRGFPTQDDVGLGERSLQEMQMLASTIEKELTAAEQRKKAEEEAAKEKQKEAQLQQQQQQQQQATPQTPAPVQDQKQTKQEGKLLGYQVKDNIVEQQDSFLKRMSGMIRLYAAIMQVRWPYGTNQGNHPHGLNHGWHWLAQMVNMEPLSDITATLLFDFLEVCGNAMIKQYQGQFWKLLLLIKDQYFPKIAKITTSTEMGSASRLQHFLEGAVRRRDIPLPKGYLQSSFWRT</sequence>
<dbReference type="InterPro" id="IPR012476">
    <property type="entry name" value="GLE1"/>
</dbReference>
<keyword evidence="7" id="KW-0906">Nuclear pore complex</keyword>
<dbReference type="PANTHER" id="PTHR12960:SF0">
    <property type="entry name" value="MRNA EXPORT FACTOR GLE1"/>
    <property type="match status" value="1"/>
</dbReference>
<dbReference type="GO" id="GO:0005737">
    <property type="term" value="C:cytoplasm"/>
    <property type="evidence" value="ECO:0007669"/>
    <property type="project" value="TreeGrafter"/>
</dbReference>
<evidence type="ECO:0000256" key="3">
    <source>
        <dbReference type="ARBA" id="ARBA00022448"/>
    </source>
</evidence>